<accession>A0ABV8CQY1</accession>
<evidence type="ECO:0000313" key="2">
    <source>
        <dbReference type="EMBL" id="MFC3914528.1"/>
    </source>
</evidence>
<gene>
    <name evidence="2" type="ORF">ACFOSS_13810</name>
</gene>
<dbReference type="Proteomes" id="UP001595692">
    <property type="component" value="Unassembled WGS sequence"/>
</dbReference>
<dbReference type="Gene3D" id="3.20.20.140">
    <property type="entry name" value="Metal-dependent hydrolases"/>
    <property type="match status" value="1"/>
</dbReference>
<dbReference type="Pfam" id="PF02811">
    <property type="entry name" value="PHP"/>
    <property type="match status" value="1"/>
</dbReference>
<dbReference type="InterPro" id="IPR052018">
    <property type="entry name" value="PHP_domain"/>
</dbReference>
<dbReference type="NCBIfam" id="NF047791">
    <property type="entry name" value="RNaseRnm"/>
    <property type="match status" value="1"/>
</dbReference>
<organism evidence="2 3">
    <name type="scientific">Pseudaeromonas sharmana</name>
    <dbReference type="NCBI Taxonomy" id="328412"/>
    <lineage>
        <taxon>Bacteria</taxon>
        <taxon>Pseudomonadati</taxon>
        <taxon>Pseudomonadota</taxon>
        <taxon>Gammaproteobacteria</taxon>
        <taxon>Aeromonadales</taxon>
        <taxon>Aeromonadaceae</taxon>
        <taxon>Pseudaeromonas</taxon>
    </lineage>
</organism>
<dbReference type="InterPro" id="IPR016195">
    <property type="entry name" value="Pol/histidinol_Pase-like"/>
</dbReference>
<dbReference type="RefSeq" id="WP_377153492.1">
    <property type="nucleotide sequence ID" value="NZ_JBHSAF010000014.1"/>
</dbReference>
<evidence type="ECO:0000313" key="3">
    <source>
        <dbReference type="Proteomes" id="UP001595692"/>
    </source>
</evidence>
<evidence type="ECO:0000259" key="1">
    <source>
        <dbReference type="SMART" id="SM00481"/>
    </source>
</evidence>
<dbReference type="InterPro" id="IPR004013">
    <property type="entry name" value="PHP_dom"/>
</dbReference>
<dbReference type="Gene3D" id="1.10.150.650">
    <property type="match status" value="1"/>
</dbReference>
<dbReference type="PANTHER" id="PTHR42924:SF3">
    <property type="entry name" value="POLYMERASE_HISTIDINOL PHOSPHATASE N-TERMINAL DOMAIN-CONTAINING PROTEIN"/>
    <property type="match status" value="1"/>
</dbReference>
<reference evidence="3" key="1">
    <citation type="journal article" date="2019" name="Int. J. Syst. Evol. Microbiol.">
        <title>The Global Catalogue of Microorganisms (GCM) 10K type strain sequencing project: providing services to taxonomists for standard genome sequencing and annotation.</title>
        <authorList>
            <consortium name="The Broad Institute Genomics Platform"/>
            <consortium name="The Broad Institute Genome Sequencing Center for Infectious Disease"/>
            <person name="Wu L."/>
            <person name="Ma J."/>
        </authorList>
    </citation>
    <scope>NUCLEOTIDE SEQUENCE [LARGE SCALE GENOMIC DNA]</scope>
    <source>
        <strain evidence="3">CCUG 54939</strain>
    </source>
</reference>
<dbReference type="PANTHER" id="PTHR42924">
    <property type="entry name" value="EXONUCLEASE"/>
    <property type="match status" value="1"/>
</dbReference>
<sequence>MRVDLHSHSTASDGRLSPTELVRRAAEQQVDLLALTDHDTVAGLAEAHRTIAEENLAVRLIDGIELSTSWDSIEIHVVGLHIDASHPALAATILQQATAREERARELDRRLEKQRITGAYAGALALANGATLTRAHFARFLVEHGHCSSQQKAFDQYLGRGARAYVPHHWMTVAEAVAVIHAAGGQAVLAHPGRYKLSTKWLKRLLSLFVEAGGDAIEVSLPQQSPHERANLGQWSREFGLKASVGSDFHYPTPWQELGKNLWLPKDADPVWHLFTDC</sequence>
<protein>
    <submittedName>
        <fullName evidence="2">PHP domain-containing protein</fullName>
    </submittedName>
</protein>
<feature type="domain" description="Polymerase/histidinol phosphatase N-terminal" evidence="1">
    <location>
        <begin position="3"/>
        <end position="70"/>
    </location>
</feature>
<name>A0ABV8CQY1_9GAMM</name>
<dbReference type="InterPro" id="IPR003141">
    <property type="entry name" value="Pol/His_phosphatase_N"/>
</dbReference>
<dbReference type="SUPFAM" id="SSF89550">
    <property type="entry name" value="PHP domain-like"/>
    <property type="match status" value="1"/>
</dbReference>
<dbReference type="SMART" id="SM00481">
    <property type="entry name" value="POLIIIAc"/>
    <property type="match status" value="1"/>
</dbReference>
<proteinExistence type="predicted"/>
<dbReference type="EMBL" id="JBHSAF010000014">
    <property type="protein sequence ID" value="MFC3914528.1"/>
    <property type="molecule type" value="Genomic_DNA"/>
</dbReference>
<dbReference type="CDD" id="cd07438">
    <property type="entry name" value="PHP_HisPPase_AMP"/>
    <property type="match status" value="1"/>
</dbReference>
<comment type="caution">
    <text evidence="2">The sequence shown here is derived from an EMBL/GenBank/DDBJ whole genome shotgun (WGS) entry which is preliminary data.</text>
</comment>
<keyword evidence="3" id="KW-1185">Reference proteome</keyword>